<comment type="similarity">
    <text evidence="1">Belongs to the HAD-like hydrolase superfamily.</text>
</comment>
<proteinExistence type="inferred from homology"/>
<keyword evidence="4" id="KW-1185">Reference proteome</keyword>
<dbReference type="InterPro" id="IPR036412">
    <property type="entry name" value="HAD-like_sf"/>
</dbReference>
<dbReference type="Proteomes" id="UP000011531">
    <property type="component" value="Unassembled WGS sequence"/>
</dbReference>
<dbReference type="PANTHER" id="PTHR43316:SF3">
    <property type="entry name" value="HALOACID DEHALOGENASE, TYPE II (AFU_ORTHOLOGUE AFUA_2G07750)-RELATED"/>
    <property type="match status" value="1"/>
</dbReference>
<dbReference type="GO" id="GO:0016787">
    <property type="term" value="F:hydrolase activity"/>
    <property type="evidence" value="ECO:0007669"/>
    <property type="project" value="UniProtKB-KW"/>
</dbReference>
<evidence type="ECO:0000256" key="1">
    <source>
        <dbReference type="ARBA" id="ARBA00007958"/>
    </source>
</evidence>
<dbReference type="EMBL" id="AOIA01000045">
    <property type="protein sequence ID" value="ELY63387.1"/>
    <property type="molecule type" value="Genomic_DNA"/>
</dbReference>
<evidence type="ECO:0000313" key="4">
    <source>
        <dbReference type="Proteomes" id="UP000011531"/>
    </source>
</evidence>
<protein>
    <submittedName>
        <fullName evidence="3">Haloacid dehalogenase</fullName>
    </submittedName>
</protein>
<gene>
    <name evidence="3" type="ORF">C492_07095</name>
</gene>
<dbReference type="InterPro" id="IPR023214">
    <property type="entry name" value="HAD_sf"/>
</dbReference>
<organism evidence="3 4">
    <name type="scientific">Natronococcus jeotgali DSM 18795</name>
    <dbReference type="NCBI Taxonomy" id="1227498"/>
    <lineage>
        <taxon>Archaea</taxon>
        <taxon>Methanobacteriati</taxon>
        <taxon>Methanobacteriota</taxon>
        <taxon>Stenosarchaea group</taxon>
        <taxon>Halobacteria</taxon>
        <taxon>Halobacteriales</taxon>
        <taxon>Natrialbaceae</taxon>
        <taxon>Natronococcus</taxon>
    </lineage>
</organism>
<name>L9XPD1_9EURY</name>
<dbReference type="SUPFAM" id="SSF56784">
    <property type="entry name" value="HAD-like"/>
    <property type="match status" value="1"/>
</dbReference>
<reference evidence="3 4" key="1">
    <citation type="journal article" date="2014" name="PLoS Genet.">
        <title>Phylogenetically driven sequencing of extremely halophilic archaea reveals strategies for static and dynamic osmo-response.</title>
        <authorList>
            <person name="Becker E.A."/>
            <person name="Seitzer P.M."/>
            <person name="Tritt A."/>
            <person name="Larsen D."/>
            <person name="Krusor M."/>
            <person name="Yao A.I."/>
            <person name="Wu D."/>
            <person name="Madern D."/>
            <person name="Eisen J.A."/>
            <person name="Darling A.E."/>
            <person name="Facciotti M.T."/>
        </authorList>
    </citation>
    <scope>NUCLEOTIDE SEQUENCE [LARGE SCALE GENOMIC DNA]</scope>
    <source>
        <strain evidence="3 4">DSM 18795</strain>
    </source>
</reference>
<sequence>MYHELDIFDDVRGGLKTIRDAGYDIHILSNGDPALLDSLIDHTNLADVITSVISADDIHLYKPARELYEYTAERIGIPLGNLVHVTASWSDVNGALNAGMQGVWLNRKGRAWEPYGREPDLIIESFHELAESLTTENTEK</sequence>
<dbReference type="PRINTS" id="PR00413">
    <property type="entry name" value="HADHALOGNASE"/>
</dbReference>
<dbReference type="InterPro" id="IPR051540">
    <property type="entry name" value="S-2-haloacid_dehalogenase"/>
</dbReference>
<evidence type="ECO:0000256" key="2">
    <source>
        <dbReference type="ARBA" id="ARBA00022801"/>
    </source>
</evidence>
<dbReference type="STRING" id="1227498.C492_07095"/>
<dbReference type="InterPro" id="IPR006439">
    <property type="entry name" value="HAD-SF_hydro_IA"/>
</dbReference>
<evidence type="ECO:0000313" key="3">
    <source>
        <dbReference type="EMBL" id="ELY63387.1"/>
    </source>
</evidence>
<dbReference type="PANTHER" id="PTHR43316">
    <property type="entry name" value="HYDROLASE, HALOACID DELAHOGENASE-RELATED"/>
    <property type="match status" value="1"/>
</dbReference>
<dbReference type="Gene3D" id="3.40.50.1000">
    <property type="entry name" value="HAD superfamily/HAD-like"/>
    <property type="match status" value="1"/>
</dbReference>
<dbReference type="Pfam" id="PF00702">
    <property type="entry name" value="Hydrolase"/>
    <property type="match status" value="1"/>
</dbReference>
<accession>L9XPD1</accession>
<keyword evidence="2" id="KW-0378">Hydrolase</keyword>
<comment type="caution">
    <text evidence="3">The sequence shown here is derived from an EMBL/GenBank/DDBJ whole genome shotgun (WGS) entry which is preliminary data.</text>
</comment>
<dbReference type="AlphaFoldDB" id="L9XPD1"/>